<dbReference type="SUPFAM" id="SSF53659">
    <property type="entry name" value="Isocitrate/Isopropylmalate dehydrogenase-like"/>
    <property type="match status" value="1"/>
</dbReference>
<evidence type="ECO:0000256" key="1">
    <source>
        <dbReference type="ARBA" id="ARBA00007769"/>
    </source>
</evidence>
<dbReference type="EC" id="1.1.1.41" evidence="2"/>
<evidence type="ECO:0000256" key="4">
    <source>
        <dbReference type="ARBA" id="ARBA00023002"/>
    </source>
</evidence>
<dbReference type="AlphaFoldDB" id="A0A5E4NNU8"/>
<keyword evidence="3" id="KW-0816">Tricarboxylic acid cycle</keyword>
<dbReference type="Gene3D" id="3.40.718.10">
    <property type="entry name" value="Isopropylmalate Dehydrogenase"/>
    <property type="match status" value="1"/>
</dbReference>
<dbReference type="EMBL" id="CABPRJ010002402">
    <property type="protein sequence ID" value="VVC45423.1"/>
    <property type="molecule type" value="Genomic_DNA"/>
</dbReference>
<evidence type="ECO:0000313" key="8">
    <source>
        <dbReference type="EMBL" id="VVC45423.1"/>
    </source>
</evidence>
<comment type="similarity">
    <text evidence="1">Belongs to the isocitrate and isopropylmalate dehydrogenases family.</text>
</comment>
<reference evidence="8 9" key="1">
    <citation type="submission" date="2019-08" db="EMBL/GenBank/DDBJ databases">
        <authorList>
            <person name="Alioto T."/>
            <person name="Alioto T."/>
            <person name="Gomez Garrido J."/>
        </authorList>
    </citation>
    <scope>NUCLEOTIDE SEQUENCE [LARGE SCALE GENOMIC DNA]</scope>
</reference>
<keyword evidence="9" id="KW-1185">Reference proteome</keyword>
<accession>A0A5E4NNU8</accession>
<dbReference type="GO" id="GO:0005739">
    <property type="term" value="C:mitochondrion"/>
    <property type="evidence" value="ECO:0007669"/>
    <property type="project" value="TreeGrafter"/>
</dbReference>
<evidence type="ECO:0000256" key="6">
    <source>
        <dbReference type="ARBA" id="ARBA00042862"/>
    </source>
</evidence>
<evidence type="ECO:0000313" key="9">
    <source>
        <dbReference type="Proteomes" id="UP000325440"/>
    </source>
</evidence>
<sequence>MAGFLFRNLCGRFRQSARIDRRLSPRPRCDFVRYVNGTGGHNPRVSAQTDVSAAKKPSIRVTLVEGDGPGPAVCAAVRKILKAAKVPIEWDRQTVRVRRDPITDRMAVNAELLQSAADTRVVLRGPATAPADDGSPVSTALTLHKALRASIGVQLFASVEGHCPFGYLSMVNVRDNVSAEYSEIEHLVTPGVVQSIKTVTRRQSEELARFAFDYAVAHGHRRVTTLHKANVMRMSDGTFLKACRRVKCDYPGLEYNEERLDKFCLQVVNEPCQYDVLLTPSLYGAIAGAAVSAMAGGPATVPYAAFGPDVAVFGTMYDGPAVCRNGVIAKPVINPTGLIRSATWMLQHLGMPEIRLRIEKALDETIRQGVKTGDMDGVASCEQFTNAIVKNVARQER</sequence>
<dbReference type="PANTHER" id="PTHR11835">
    <property type="entry name" value="DECARBOXYLATING DEHYDROGENASES-ISOCITRATE, ISOPROPYLMALATE, TARTRATE"/>
    <property type="match status" value="1"/>
</dbReference>
<evidence type="ECO:0000256" key="2">
    <source>
        <dbReference type="ARBA" id="ARBA00013012"/>
    </source>
</evidence>
<proteinExistence type="inferred from homology"/>
<dbReference type="PANTHER" id="PTHR11835:SF34">
    <property type="entry name" value="ISOCITRATE DEHYDROGENASE [NAD] SUBUNIT ALPHA, MITOCHONDRIAL"/>
    <property type="match status" value="1"/>
</dbReference>
<dbReference type="SMART" id="SM01329">
    <property type="entry name" value="Iso_dh"/>
    <property type="match status" value="1"/>
</dbReference>
<feature type="domain" description="Isopropylmalate dehydrogenase-like" evidence="7">
    <location>
        <begin position="60"/>
        <end position="388"/>
    </location>
</feature>
<evidence type="ECO:0000256" key="3">
    <source>
        <dbReference type="ARBA" id="ARBA00022532"/>
    </source>
</evidence>
<dbReference type="Proteomes" id="UP000325440">
    <property type="component" value="Unassembled WGS sequence"/>
</dbReference>
<dbReference type="GO" id="GO:0006099">
    <property type="term" value="P:tricarboxylic acid cycle"/>
    <property type="evidence" value="ECO:0007669"/>
    <property type="project" value="UniProtKB-KW"/>
</dbReference>
<dbReference type="GO" id="GO:0004449">
    <property type="term" value="F:isocitrate dehydrogenase (NAD+) activity"/>
    <property type="evidence" value="ECO:0007669"/>
    <property type="project" value="UniProtKB-EC"/>
</dbReference>
<dbReference type="InterPro" id="IPR024084">
    <property type="entry name" value="IsoPropMal-DH-like_dom"/>
</dbReference>
<keyword evidence="4" id="KW-0560">Oxidoreductase</keyword>
<name>A0A5E4NNU8_9HEMI</name>
<organism evidence="8 9">
    <name type="scientific">Cinara cedri</name>
    <dbReference type="NCBI Taxonomy" id="506608"/>
    <lineage>
        <taxon>Eukaryota</taxon>
        <taxon>Metazoa</taxon>
        <taxon>Ecdysozoa</taxon>
        <taxon>Arthropoda</taxon>
        <taxon>Hexapoda</taxon>
        <taxon>Insecta</taxon>
        <taxon>Pterygota</taxon>
        <taxon>Neoptera</taxon>
        <taxon>Paraneoptera</taxon>
        <taxon>Hemiptera</taxon>
        <taxon>Sternorrhyncha</taxon>
        <taxon>Aphidomorpha</taxon>
        <taxon>Aphidoidea</taxon>
        <taxon>Aphididae</taxon>
        <taxon>Lachninae</taxon>
        <taxon>Cinara</taxon>
    </lineage>
</organism>
<gene>
    <name evidence="8" type="ORF">CINCED_3A021790</name>
</gene>
<dbReference type="OrthoDB" id="10261637at2759"/>
<evidence type="ECO:0000259" key="7">
    <source>
        <dbReference type="SMART" id="SM01329"/>
    </source>
</evidence>
<evidence type="ECO:0000256" key="5">
    <source>
        <dbReference type="ARBA" id="ARBA00042642"/>
    </source>
</evidence>
<protein>
    <recommendedName>
        <fullName evidence="2">isocitrate dehydrogenase (NAD(+))</fullName>
        <ecNumber evidence="2">1.1.1.41</ecNumber>
    </recommendedName>
    <alternativeName>
        <fullName evidence="6">Isocitric dehydrogenase subunit alpha</fullName>
    </alternativeName>
    <alternativeName>
        <fullName evidence="5">NAD(+)-specific ICDH subunit alpha</fullName>
    </alternativeName>
</protein>
<dbReference type="Pfam" id="PF00180">
    <property type="entry name" value="Iso_dh"/>
    <property type="match status" value="1"/>
</dbReference>
<dbReference type="GO" id="GO:0006102">
    <property type="term" value="P:isocitrate metabolic process"/>
    <property type="evidence" value="ECO:0007669"/>
    <property type="project" value="TreeGrafter"/>
</dbReference>